<sequence length="67" mass="7693">MDCFAVNDRGKCSILGSGMCQGKSCGFHKTKEEQERSLEKARERLRSLPEHQQDAIADKYYGGVRRW</sequence>
<evidence type="ECO:0000313" key="2">
    <source>
        <dbReference type="Proteomes" id="UP000274920"/>
    </source>
</evidence>
<keyword evidence="2" id="KW-1185">Reference proteome</keyword>
<dbReference type="EMBL" id="RHJS01000002">
    <property type="protein sequence ID" value="RRK35462.1"/>
    <property type="molecule type" value="Genomic_DNA"/>
</dbReference>
<protein>
    <submittedName>
        <fullName evidence="1">Uncharacterized protein</fullName>
    </submittedName>
</protein>
<evidence type="ECO:0000313" key="1">
    <source>
        <dbReference type="EMBL" id="RRK35462.1"/>
    </source>
</evidence>
<dbReference type="Proteomes" id="UP000274920">
    <property type="component" value="Unassembled WGS sequence"/>
</dbReference>
<organism evidence="1 2">
    <name type="scientific">Schaedlerella arabinosiphila</name>
    <dbReference type="NCBI Taxonomy" id="2044587"/>
    <lineage>
        <taxon>Bacteria</taxon>
        <taxon>Bacillati</taxon>
        <taxon>Bacillota</taxon>
        <taxon>Clostridia</taxon>
        <taxon>Lachnospirales</taxon>
        <taxon>Lachnospiraceae</taxon>
        <taxon>Schaedlerella</taxon>
    </lineage>
</organism>
<gene>
    <name evidence="1" type="ORF">EBB54_20615</name>
</gene>
<dbReference type="AlphaFoldDB" id="A0A3R8JVI3"/>
<accession>A0A3R8JVI3</accession>
<proteinExistence type="predicted"/>
<comment type="caution">
    <text evidence="1">The sequence shown here is derived from an EMBL/GenBank/DDBJ whole genome shotgun (WGS) entry which is preliminary data.</text>
</comment>
<name>A0A3R8JVI3_9FIRM</name>
<reference evidence="1" key="1">
    <citation type="submission" date="2018-10" db="EMBL/GenBank/DDBJ databases">
        <title>Schaedlerella arabinophila gen. nov. sp. nov., isolated from the mouse intestinal tract and comparative analysis with the genome of the closely related altered Schaedler flora strain ASF502.</title>
        <authorList>
            <person name="Miyake S."/>
            <person name="Soh M."/>
            <person name="Seedorf H."/>
        </authorList>
    </citation>
    <scope>NUCLEOTIDE SEQUENCE [LARGE SCALE GENOMIC DNA]</scope>
    <source>
        <strain evidence="1">DSM 106076</strain>
    </source>
</reference>